<proteinExistence type="predicted"/>
<dbReference type="Proteomes" id="UP001610861">
    <property type="component" value="Unassembled WGS sequence"/>
</dbReference>
<dbReference type="PRINTS" id="PR00111">
    <property type="entry name" value="ABHYDROLASE"/>
</dbReference>
<evidence type="ECO:0000313" key="2">
    <source>
        <dbReference type="EMBL" id="MFH8250841.1"/>
    </source>
</evidence>
<reference evidence="2 3" key="1">
    <citation type="submission" date="2024-09" db="EMBL/GenBank/DDBJ databases">
        <authorList>
            <person name="Pan X."/>
        </authorList>
    </citation>
    <scope>NUCLEOTIDE SEQUENCE [LARGE SCALE GENOMIC DNA]</scope>
    <source>
        <strain evidence="2 3">B2969</strain>
    </source>
</reference>
<comment type="caution">
    <text evidence="2">The sequence shown here is derived from an EMBL/GenBank/DDBJ whole genome shotgun (WGS) entry which is preliminary data.</text>
</comment>
<dbReference type="PANTHER" id="PTHR43194">
    <property type="entry name" value="HYDROLASE ALPHA/BETA FOLD FAMILY"/>
    <property type="match status" value="1"/>
</dbReference>
<dbReference type="PANTHER" id="PTHR43194:SF2">
    <property type="entry name" value="PEROXISOMAL MEMBRANE PROTEIN LPX1"/>
    <property type="match status" value="1"/>
</dbReference>
<keyword evidence="2" id="KW-0378">Hydrolase</keyword>
<dbReference type="InterPro" id="IPR050228">
    <property type="entry name" value="Carboxylesterase_BioH"/>
</dbReference>
<dbReference type="InterPro" id="IPR029058">
    <property type="entry name" value="AB_hydrolase_fold"/>
</dbReference>
<dbReference type="SUPFAM" id="SSF53474">
    <property type="entry name" value="alpha/beta-Hydrolases"/>
    <property type="match status" value="1"/>
</dbReference>
<dbReference type="RefSeq" id="WP_396640789.1">
    <property type="nucleotide sequence ID" value="NZ_JBIQWL010000003.1"/>
</dbReference>
<dbReference type="EMBL" id="JBIQWL010000003">
    <property type="protein sequence ID" value="MFH8250841.1"/>
    <property type="molecule type" value="Genomic_DNA"/>
</dbReference>
<protein>
    <submittedName>
        <fullName evidence="2">Alpha/beta fold hydrolase</fullName>
    </submittedName>
</protein>
<accession>A0ABW7Q7J6</accession>
<evidence type="ECO:0000313" key="3">
    <source>
        <dbReference type="Proteomes" id="UP001610861"/>
    </source>
</evidence>
<gene>
    <name evidence="2" type="ORF">ACH3VR_10785</name>
</gene>
<dbReference type="InterPro" id="IPR000073">
    <property type="entry name" value="AB_hydrolase_1"/>
</dbReference>
<evidence type="ECO:0000259" key="1">
    <source>
        <dbReference type="Pfam" id="PF12697"/>
    </source>
</evidence>
<organism evidence="2 3">
    <name type="scientific">Microbacterium alkaliflavum</name>
    <dbReference type="NCBI Taxonomy" id="3248839"/>
    <lineage>
        <taxon>Bacteria</taxon>
        <taxon>Bacillati</taxon>
        <taxon>Actinomycetota</taxon>
        <taxon>Actinomycetes</taxon>
        <taxon>Micrococcales</taxon>
        <taxon>Microbacteriaceae</taxon>
        <taxon>Microbacterium</taxon>
    </lineage>
</organism>
<dbReference type="Pfam" id="PF12697">
    <property type="entry name" value="Abhydrolase_6"/>
    <property type="match status" value="1"/>
</dbReference>
<dbReference type="GO" id="GO:0016787">
    <property type="term" value="F:hydrolase activity"/>
    <property type="evidence" value="ECO:0007669"/>
    <property type="project" value="UniProtKB-KW"/>
</dbReference>
<feature type="domain" description="AB hydrolase-1" evidence="1">
    <location>
        <begin position="54"/>
        <end position="301"/>
    </location>
</feature>
<name>A0ABW7Q7J6_9MICO</name>
<dbReference type="Gene3D" id="3.40.50.1820">
    <property type="entry name" value="alpha/beta hydrolase"/>
    <property type="match status" value="1"/>
</dbReference>
<sequence>MSDPIDEFSFLSEQAADAGIGGPIPRGERVSIALPDGRRLSALRYGGGSPEVTFLHGAGLNAHTWDTTILALGLPALAIDLPGHGDSSWRDDFAYTGGSLAPDIVAGIEAWTERPQVLVGQSLGGLTAAAVAASRPDLVRDVVVVDITPGIDPDGGPSQLRDFFAGPTDWASRDELVERALSFGLGGSPRAAARGVYHNSRFRPDGRVEWKHHFAHLANAMSASPALAEAAAAQQDALAAVLSESGWSDLGAVASPLTLVRGTRGYVSEGDAATFRERVPAASVVELDSGHNVQEERPVELGRLVAERAGKD</sequence>
<keyword evidence="3" id="KW-1185">Reference proteome</keyword>